<feature type="transmembrane region" description="Helical" evidence="8">
    <location>
        <begin position="245"/>
        <end position="275"/>
    </location>
</feature>
<evidence type="ECO:0000256" key="7">
    <source>
        <dbReference type="ARBA" id="ARBA00023136"/>
    </source>
</evidence>
<comment type="subcellular location">
    <subcellularLocation>
        <location evidence="1">Cell membrane</location>
        <topology evidence="1">Multi-pass membrane protein</topology>
    </subcellularLocation>
</comment>
<evidence type="ECO:0000313" key="9">
    <source>
        <dbReference type="EMBL" id="OIJ27732.1"/>
    </source>
</evidence>
<dbReference type="AlphaFoldDB" id="A0A1J4N891"/>
<keyword evidence="5 8" id="KW-0812">Transmembrane</keyword>
<feature type="transmembrane region" description="Helical" evidence="8">
    <location>
        <begin position="63"/>
        <end position="81"/>
    </location>
</feature>
<gene>
    <name evidence="9" type="ORF">UG56_006650</name>
</gene>
<sequence>MRSSATPARLTVLAAAVLLLAGVATSLAVGESSLTLGQVLSTLVGQGDPFSRLVVVDFRGPRVGAAVLVGCSLALAGAVLQSVARNPLASPDLLGLNAGASVAAVAVVILAGGNGGVSGLAASVGLPVAALVGSLTSGLVLYLLAIRGRQLDPVRMVVVGVGLAAAGTALVSWLLTLGDVMVVGPALAWLSGSLHAATWPGQAGLLVVLAAATGPLVLLARRLDLLVLGDDTAGGLGLDVHRTRILFLLLATALTGAATAVAGAVVFLALCAPQLARGLSRASRPPLLASALTGGALLVWADLAARMLLSWTGFGPTELPVGVFTAVLGAPYLLFVVARQRAGSEGIPS</sequence>
<feature type="transmembrane region" description="Helical" evidence="8">
    <location>
        <begin position="321"/>
        <end position="338"/>
    </location>
</feature>
<dbReference type="Pfam" id="PF01032">
    <property type="entry name" value="FecCD"/>
    <property type="match status" value="1"/>
</dbReference>
<dbReference type="Gene3D" id="1.10.3470.10">
    <property type="entry name" value="ABC transporter involved in vitamin B12 uptake, BtuC"/>
    <property type="match status" value="1"/>
</dbReference>
<dbReference type="PANTHER" id="PTHR30472:SF24">
    <property type="entry name" value="FERRIC ENTEROBACTIN TRANSPORT SYSTEM PERMEASE PROTEIN FEPG"/>
    <property type="match status" value="1"/>
</dbReference>
<evidence type="ECO:0000256" key="2">
    <source>
        <dbReference type="ARBA" id="ARBA00007935"/>
    </source>
</evidence>
<dbReference type="InterPro" id="IPR037294">
    <property type="entry name" value="ABC_BtuC-like"/>
</dbReference>
<dbReference type="GO" id="GO:0033214">
    <property type="term" value="P:siderophore-iron import into cell"/>
    <property type="evidence" value="ECO:0007669"/>
    <property type="project" value="TreeGrafter"/>
</dbReference>
<keyword evidence="7 8" id="KW-0472">Membrane</keyword>
<organism evidence="9 10">
    <name type="scientific">Nocardioides luteus</name>
    <dbReference type="NCBI Taxonomy" id="1844"/>
    <lineage>
        <taxon>Bacteria</taxon>
        <taxon>Bacillati</taxon>
        <taxon>Actinomycetota</taxon>
        <taxon>Actinomycetes</taxon>
        <taxon>Propionibacteriales</taxon>
        <taxon>Nocardioidaceae</taxon>
        <taxon>Nocardioides</taxon>
    </lineage>
</organism>
<dbReference type="CDD" id="cd06550">
    <property type="entry name" value="TM_ABC_iron-siderophores_like"/>
    <property type="match status" value="1"/>
</dbReference>
<keyword evidence="10" id="KW-1185">Reference proteome</keyword>
<dbReference type="GO" id="GO:0005886">
    <property type="term" value="C:plasma membrane"/>
    <property type="evidence" value="ECO:0007669"/>
    <property type="project" value="UniProtKB-SubCell"/>
</dbReference>
<evidence type="ECO:0000256" key="5">
    <source>
        <dbReference type="ARBA" id="ARBA00022692"/>
    </source>
</evidence>
<accession>A0A1J4N891</accession>
<keyword evidence="3" id="KW-0813">Transport</keyword>
<comment type="similarity">
    <text evidence="2">Belongs to the binding-protein-dependent transport system permease family. FecCD subfamily.</text>
</comment>
<evidence type="ECO:0000256" key="4">
    <source>
        <dbReference type="ARBA" id="ARBA00022475"/>
    </source>
</evidence>
<dbReference type="Proteomes" id="UP000033772">
    <property type="component" value="Unassembled WGS sequence"/>
</dbReference>
<proteinExistence type="inferred from homology"/>
<feature type="transmembrane region" description="Helical" evidence="8">
    <location>
        <begin position="93"/>
        <end position="112"/>
    </location>
</feature>
<dbReference type="InterPro" id="IPR000522">
    <property type="entry name" value="ABC_transptr_permease_BtuC"/>
</dbReference>
<keyword evidence="6 8" id="KW-1133">Transmembrane helix</keyword>
<feature type="transmembrane region" description="Helical" evidence="8">
    <location>
        <begin position="156"/>
        <end position="174"/>
    </location>
</feature>
<evidence type="ECO:0000256" key="3">
    <source>
        <dbReference type="ARBA" id="ARBA00022448"/>
    </source>
</evidence>
<evidence type="ECO:0000256" key="8">
    <source>
        <dbReference type="SAM" id="Phobius"/>
    </source>
</evidence>
<feature type="transmembrane region" description="Helical" evidence="8">
    <location>
        <begin position="124"/>
        <end position="144"/>
    </location>
</feature>
<keyword evidence="4" id="KW-1003">Cell membrane</keyword>
<evidence type="ECO:0008006" key="11">
    <source>
        <dbReference type="Google" id="ProtNLM"/>
    </source>
</evidence>
<feature type="transmembrane region" description="Helical" evidence="8">
    <location>
        <begin position="204"/>
        <end position="223"/>
    </location>
</feature>
<dbReference type="GO" id="GO:0022857">
    <property type="term" value="F:transmembrane transporter activity"/>
    <property type="evidence" value="ECO:0007669"/>
    <property type="project" value="InterPro"/>
</dbReference>
<evidence type="ECO:0000256" key="1">
    <source>
        <dbReference type="ARBA" id="ARBA00004651"/>
    </source>
</evidence>
<dbReference type="OrthoDB" id="4455417at2"/>
<dbReference type="EMBL" id="JZDQ02000007">
    <property type="protein sequence ID" value="OIJ27732.1"/>
    <property type="molecule type" value="Genomic_DNA"/>
</dbReference>
<evidence type="ECO:0000256" key="6">
    <source>
        <dbReference type="ARBA" id="ARBA00022989"/>
    </source>
</evidence>
<reference evidence="9" key="1">
    <citation type="submission" date="2016-10" db="EMBL/GenBank/DDBJ databases">
        <title>Draft Genome Sequence of Nocardioides luteus Strain BAFB, an Alkane-Degrading Bacterium Isolated from JP-7 Polluted Soil.</title>
        <authorList>
            <person name="Brown L."/>
            <person name="Ruiz O.N."/>
            <person name="Gunasekera T."/>
        </authorList>
    </citation>
    <scope>NUCLEOTIDE SEQUENCE [LARGE SCALE GENOMIC DNA]</scope>
    <source>
        <strain evidence="9">BAFB</strain>
    </source>
</reference>
<evidence type="ECO:0000313" key="10">
    <source>
        <dbReference type="Proteomes" id="UP000033772"/>
    </source>
</evidence>
<dbReference type="SUPFAM" id="SSF81345">
    <property type="entry name" value="ABC transporter involved in vitamin B12 uptake, BtuC"/>
    <property type="match status" value="1"/>
</dbReference>
<comment type="caution">
    <text evidence="9">The sequence shown here is derived from an EMBL/GenBank/DDBJ whole genome shotgun (WGS) entry which is preliminary data.</text>
</comment>
<name>A0A1J4N891_9ACTN</name>
<dbReference type="STRING" id="1844.UG56_006650"/>
<protein>
    <recommendedName>
        <fullName evidence="11">Iron ABC transporter</fullName>
    </recommendedName>
</protein>
<dbReference type="PANTHER" id="PTHR30472">
    <property type="entry name" value="FERRIC ENTEROBACTIN TRANSPORT SYSTEM PERMEASE PROTEIN"/>
    <property type="match status" value="1"/>
</dbReference>